<protein>
    <submittedName>
        <fullName evidence="2">SprT-like domain-containing protein</fullName>
    </submittedName>
</protein>
<gene>
    <name evidence="2" type="ORF">IAQ67_16085</name>
</gene>
<dbReference type="EMBL" id="CP061172">
    <property type="protein sequence ID" value="QNR65413.1"/>
    <property type="molecule type" value="Genomic_DNA"/>
</dbReference>
<sequence length="259" mass="30361">MKKMPEVTLEWLNKQAKQLVKKHWGLDEIPKITIDMDRKDLDWKSAVGYYCSDIKTIAFSSEVNERRTERAIKRTLLHELCHWYLHATGQPYHDSNERFARELIRVGLGRRHNRDEKATLAAKIARKEKESERFEIIERNEDTIITIRLKHHRKNVDDFKKDLANMLISAHNNRDEDEQIYPGDIADMMCKWYGYKKEPIAKIAVEISESGSYRSGQLADRDDLVSILTNDLDVDLEEAEKNLIDHVVDDYYAASEDVE</sequence>
<evidence type="ECO:0000313" key="2">
    <source>
        <dbReference type="EMBL" id="QNR65413.1"/>
    </source>
</evidence>
<organism evidence="2 3">
    <name type="scientific">Paenibacillus peoriae</name>
    <dbReference type="NCBI Taxonomy" id="59893"/>
    <lineage>
        <taxon>Bacteria</taxon>
        <taxon>Bacillati</taxon>
        <taxon>Bacillota</taxon>
        <taxon>Bacilli</taxon>
        <taxon>Bacillales</taxon>
        <taxon>Paenibacillaceae</taxon>
        <taxon>Paenibacillus</taxon>
    </lineage>
</organism>
<evidence type="ECO:0000313" key="3">
    <source>
        <dbReference type="Proteomes" id="UP000516384"/>
    </source>
</evidence>
<accession>A0A7H0Y2V5</accession>
<dbReference type="Proteomes" id="UP000516384">
    <property type="component" value="Chromosome"/>
</dbReference>
<reference evidence="2 3" key="1">
    <citation type="submission" date="2020-09" db="EMBL/GenBank/DDBJ databases">
        <title>Characterization of Paenibacillus peoriae strain ZF390 with broad-spectrum antimicrobial activity as a potential biocontrol agent.</title>
        <authorList>
            <person name="Li L."/>
            <person name="Zhao Y."/>
            <person name="Li B."/>
            <person name="Xie X."/>
        </authorList>
    </citation>
    <scope>NUCLEOTIDE SEQUENCE [LARGE SCALE GENOMIC DNA]</scope>
    <source>
        <strain evidence="2 3">ZF390</strain>
    </source>
</reference>
<name>A0A7H0Y2V5_9BACL</name>
<dbReference type="AlphaFoldDB" id="A0A7H0Y2V5"/>
<evidence type="ECO:0000259" key="1">
    <source>
        <dbReference type="Pfam" id="PF10263"/>
    </source>
</evidence>
<dbReference type="InterPro" id="IPR006640">
    <property type="entry name" value="SprT-like_domain"/>
</dbReference>
<dbReference type="GO" id="GO:0006950">
    <property type="term" value="P:response to stress"/>
    <property type="evidence" value="ECO:0007669"/>
    <property type="project" value="UniProtKB-ARBA"/>
</dbReference>
<dbReference type="Pfam" id="PF10263">
    <property type="entry name" value="SprT-like"/>
    <property type="match status" value="1"/>
</dbReference>
<feature type="domain" description="SprT-like" evidence="1">
    <location>
        <begin position="27"/>
        <end position="93"/>
    </location>
</feature>
<proteinExistence type="predicted"/>